<dbReference type="FunFam" id="1.10.10.60:FF:000034">
    <property type="entry name" value="HTH-type transcriptional repressor FabR"/>
    <property type="match status" value="1"/>
</dbReference>
<evidence type="ECO:0000313" key="6">
    <source>
        <dbReference type="EMBL" id="EWH10350.1"/>
    </source>
</evidence>
<organism evidence="6 7">
    <name type="scientific">Catenovulum agarivorans DS-2</name>
    <dbReference type="NCBI Taxonomy" id="1328313"/>
    <lineage>
        <taxon>Bacteria</taxon>
        <taxon>Pseudomonadati</taxon>
        <taxon>Pseudomonadota</taxon>
        <taxon>Gammaproteobacteria</taxon>
        <taxon>Alteromonadales</taxon>
        <taxon>Alteromonadaceae</taxon>
        <taxon>Catenovulum</taxon>
    </lineage>
</organism>
<evidence type="ECO:0000256" key="4">
    <source>
        <dbReference type="PROSITE-ProRule" id="PRU00335"/>
    </source>
</evidence>
<name>W7QYD4_9ALTE</name>
<gene>
    <name evidence="6" type="ORF">DS2_08750</name>
</gene>
<dbReference type="GO" id="GO:0003677">
    <property type="term" value="F:DNA binding"/>
    <property type="evidence" value="ECO:0007669"/>
    <property type="project" value="UniProtKB-UniRule"/>
</dbReference>
<dbReference type="STRING" id="1328313.DS2_08750"/>
<evidence type="ECO:0000256" key="1">
    <source>
        <dbReference type="ARBA" id="ARBA00023015"/>
    </source>
</evidence>
<feature type="DNA-binding region" description="H-T-H motif" evidence="4">
    <location>
        <begin position="33"/>
        <end position="52"/>
    </location>
</feature>
<evidence type="ECO:0000256" key="2">
    <source>
        <dbReference type="ARBA" id="ARBA00023125"/>
    </source>
</evidence>
<keyword evidence="7" id="KW-1185">Reference proteome</keyword>
<dbReference type="eggNOG" id="COG1309">
    <property type="taxonomic scope" value="Bacteria"/>
</dbReference>
<dbReference type="EMBL" id="ARZY01000013">
    <property type="protein sequence ID" value="EWH10350.1"/>
    <property type="molecule type" value="Genomic_DNA"/>
</dbReference>
<sequence>MGIRAQQKEKTRRAIIQAAFEQLSAQKSFTQLSLREVSRQAGIAPTSFYRHFKDLDELGLTLVDEAGVMLRQLMRQARKRIASQGSVITTSVQTFVEFLQTNEGAFRILLQANSGTSEEFRAAISREVDHFIAELADYISKSQNCEHVFAITQADAMVKLVFHAGAEVIDMSISQQQAVAERLVAQLRLIVSGAKHELKRLNPHH</sequence>
<dbReference type="Pfam" id="PF00440">
    <property type="entry name" value="TetR_N"/>
    <property type="match status" value="1"/>
</dbReference>
<keyword evidence="2 4" id="KW-0238">DNA-binding</keyword>
<dbReference type="Gene3D" id="1.10.10.60">
    <property type="entry name" value="Homeodomain-like"/>
    <property type="match status" value="1"/>
</dbReference>
<protein>
    <submittedName>
        <fullName evidence="6">DNA-binding transcriptional repressor FabR</fullName>
    </submittedName>
</protein>
<dbReference type="SUPFAM" id="SSF46689">
    <property type="entry name" value="Homeodomain-like"/>
    <property type="match status" value="1"/>
</dbReference>
<dbReference type="Pfam" id="PF21943">
    <property type="entry name" value="TetR_C_46"/>
    <property type="match status" value="1"/>
</dbReference>
<reference evidence="6 7" key="1">
    <citation type="journal article" date="2014" name="Genome Announc.">
        <title>Draft Genome Sequence of the Agar-Degrading Bacterium Catenovulum sp. Strain DS-2, Isolated from Intestines of Haliotis diversicolor.</title>
        <authorList>
            <person name="Shan D."/>
            <person name="Li X."/>
            <person name="Gu Z."/>
            <person name="Wei G."/>
            <person name="Gao Z."/>
            <person name="Shao Z."/>
        </authorList>
    </citation>
    <scope>NUCLEOTIDE SEQUENCE [LARGE SCALE GENOMIC DNA]</scope>
    <source>
        <strain evidence="6 7">DS-2</strain>
    </source>
</reference>
<dbReference type="PATRIC" id="fig|1328313.3.peg.1788"/>
<evidence type="ECO:0000313" key="7">
    <source>
        <dbReference type="Proteomes" id="UP000019276"/>
    </source>
</evidence>
<dbReference type="AlphaFoldDB" id="W7QYD4"/>
<evidence type="ECO:0000256" key="3">
    <source>
        <dbReference type="ARBA" id="ARBA00023163"/>
    </source>
</evidence>
<proteinExistence type="predicted"/>
<keyword evidence="3" id="KW-0804">Transcription</keyword>
<dbReference type="PANTHER" id="PTHR47752">
    <property type="entry name" value="HTH-TYPE TRANSCRIPTIONAL REPRESSOR FABR"/>
    <property type="match status" value="1"/>
</dbReference>
<dbReference type="Proteomes" id="UP000019276">
    <property type="component" value="Unassembled WGS sequence"/>
</dbReference>
<dbReference type="InterPro" id="IPR001647">
    <property type="entry name" value="HTH_TetR"/>
</dbReference>
<dbReference type="OrthoDB" id="8617654at2"/>
<dbReference type="InterPro" id="IPR054129">
    <property type="entry name" value="DesT_TetR_C"/>
</dbReference>
<dbReference type="InterPro" id="IPR009057">
    <property type="entry name" value="Homeodomain-like_sf"/>
</dbReference>
<comment type="caution">
    <text evidence="6">The sequence shown here is derived from an EMBL/GenBank/DDBJ whole genome shotgun (WGS) entry which is preliminary data.</text>
</comment>
<feature type="domain" description="HTH tetR-type" evidence="5">
    <location>
        <begin position="10"/>
        <end position="70"/>
    </location>
</feature>
<dbReference type="PANTHER" id="PTHR47752:SF1">
    <property type="entry name" value="HTH-TYPE TRANSCRIPTIONAL REPRESSOR FABR"/>
    <property type="match status" value="1"/>
</dbReference>
<keyword evidence="1" id="KW-0805">Transcription regulation</keyword>
<accession>W7QYD4</accession>
<dbReference type="PROSITE" id="PS50977">
    <property type="entry name" value="HTH_TETR_2"/>
    <property type="match status" value="1"/>
</dbReference>
<dbReference type="InterPro" id="IPR050692">
    <property type="entry name" value="HTH_transcr_repressor_FabR"/>
</dbReference>
<dbReference type="RefSeq" id="WP_035014351.1">
    <property type="nucleotide sequence ID" value="NZ_ARZY01000013.1"/>
</dbReference>
<evidence type="ECO:0000259" key="5">
    <source>
        <dbReference type="PROSITE" id="PS50977"/>
    </source>
</evidence>
<dbReference type="NCBIfam" id="NF008402">
    <property type="entry name" value="PRK11202.1"/>
    <property type="match status" value="1"/>
</dbReference>
<dbReference type="Gene3D" id="1.10.357.10">
    <property type="entry name" value="Tetracycline Repressor, domain 2"/>
    <property type="match status" value="1"/>
</dbReference>